<name>A0AAV3PLX9_LITER</name>
<dbReference type="Proteomes" id="UP001454036">
    <property type="component" value="Unassembled WGS sequence"/>
</dbReference>
<evidence type="ECO:0000259" key="8">
    <source>
        <dbReference type="PROSITE" id="PS50811"/>
    </source>
</evidence>
<accession>A0AAV3PLX9</accession>
<dbReference type="PROSITE" id="PS50811">
    <property type="entry name" value="WRKY"/>
    <property type="match status" value="2"/>
</dbReference>
<feature type="region of interest" description="Disordered" evidence="7">
    <location>
        <begin position="313"/>
        <end position="371"/>
    </location>
</feature>
<keyword evidence="6" id="KW-0539">Nucleus</keyword>
<keyword evidence="4 9" id="KW-0238">DNA-binding</keyword>
<evidence type="ECO:0000256" key="6">
    <source>
        <dbReference type="ARBA" id="ARBA00023242"/>
    </source>
</evidence>
<dbReference type="GO" id="GO:0043565">
    <property type="term" value="F:sequence-specific DNA binding"/>
    <property type="evidence" value="ECO:0007669"/>
    <property type="project" value="InterPro"/>
</dbReference>
<dbReference type="FunFam" id="2.20.25.80:FF:000001">
    <property type="entry name" value="WRKY transcription factor 33"/>
    <property type="match status" value="1"/>
</dbReference>
<evidence type="ECO:0000256" key="1">
    <source>
        <dbReference type="ARBA" id="ARBA00004123"/>
    </source>
</evidence>
<dbReference type="Pfam" id="PF03106">
    <property type="entry name" value="WRKY"/>
    <property type="match status" value="2"/>
</dbReference>
<reference evidence="9 10" key="1">
    <citation type="submission" date="2024-01" db="EMBL/GenBank/DDBJ databases">
        <title>The complete chloroplast genome sequence of Lithospermum erythrorhizon: insights into the phylogenetic relationship among Boraginaceae species and the maternal lineages of purple gromwells.</title>
        <authorList>
            <person name="Okada T."/>
            <person name="Watanabe K."/>
        </authorList>
    </citation>
    <scope>NUCLEOTIDE SEQUENCE [LARGE SCALE GENOMIC DNA]</scope>
</reference>
<evidence type="ECO:0000256" key="4">
    <source>
        <dbReference type="ARBA" id="ARBA00023125"/>
    </source>
</evidence>
<dbReference type="GO" id="GO:0003700">
    <property type="term" value="F:DNA-binding transcription factor activity"/>
    <property type="evidence" value="ECO:0007669"/>
    <property type="project" value="InterPro"/>
</dbReference>
<dbReference type="AlphaFoldDB" id="A0AAV3PLX9"/>
<keyword evidence="2" id="KW-0677">Repeat</keyword>
<dbReference type="Gene3D" id="2.20.25.80">
    <property type="entry name" value="WRKY domain"/>
    <property type="match status" value="2"/>
</dbReference>
<dbReference type="EMBL" id="BAABME010001841">
    <property type="protein sequence ID" value="GAA0151731.1"/>
    <property type="molecule type" value="Genomic_DNA"/>
</dbReference>
<protein>
    <submittedName>
        <fullName evidence="9">DNA-binding transcription factor</fullName>
    </submittedName>
</protein>
<gene>
    <name evidence="9" type="ORF">LIER_10386</name>
</gene>
<feature type="domain" description="WRKY" evidence="8">
    <location>
        <begin position="212"/>
        <end position="270"/>
    </location>
</feature>
<feature type="compositionally biased region" description="Polar residues" evidence="7">
    <location>
        <begin position="454"/>
        <end position="464"/>
    </location>
</feature>
<feature type="compositionally biased region" description="Basic and acidic residues" evidence="7">
    <location>
        <begin position="205"/>
        <end position="216"/>
    </location>
</feature>
<evidence type="ECO:0000256" key="5">
    <source>
        <dbReference type="ARBA" id="ARBA00023163"/>
    </source>
</evidence>
<dbReference type="FunFam" id="2.20.25.80:FF:000006">
    <property type="entry name" value="WRKY transcription factor"/>
    <property type="match status" value="1"/>
</dbReference>
<evidence type="ECO:0000313" key="10">
    <source>
        <dbReference type="Proteomes" id="UP001454036"/>
    </source>
</evidence>
<feature type="compositionally biased region" description="Polar residues" evidence="7">
    <location>
        <begin position="194"/>
        <end position="203"/>
    </location>
</feature>
<evidence type="ECO:0000256" key="3">
    <source>
        <dbReference type="ARBA" id="ARBA00023015"/>
    </source>
</evidence>
<dbReference type="GO" id="GO:0005634">
    <property type="term" value="C:nucleus"/>
    <property type="evidence" value="ECO:0007669"/>
    <property type="project" value="UniProtKB-SubCell"/>
</dbReference>
<evidence type="ECO:0000313" key="9">
    <source>
        <dbReference type="EMBL" id="GAA0151731.1"/>
    </source>
</evidence>
<dbReference type="InterPro" id="IPR044810">
    <property type="entry name" value="WRKY_plant"/>
</dbReference>
<dbReference type="InterPro" id="IPR036576">
    <property type="entry name" value="WRKY_dom_sf"/>
</dbReference>
<dbReference type="SUPFAM" id="SSF118290">
    <property type="entry name" value="WRKY DNA-binding domain"/>
    <property type="match status" value="2"/>
</dbReference>
<organism evidence="9 10">
    <name type="scientific">Lithospermum erythrorhizon</name>
    <name type="common">Purple gromwell</name>
    <name type="synonym">Lithospermum officinale var. erythrorhizon</name>
    <dbReference type="NCBI Taxonomy" id="34254"/>
    <lineage>
        <taxon>Eukaryota</taxon>
        <taxon>Viridiplantae</taxon>
        <taxon>Streptophyta</taxon>
        <taxon>Embryophyta</taxon>
        <taxon>Tracheophyta</taxon>
        <taxon>Spermatophyta</taxon>
        <taxon>Magnoliopsida</taxon>
        <taxon>eudicotyledons</taxon>
        <taxon>Gunneridae</taxon>
        <taxon>Pentapetalae</taxon>
        <taxon>asterids</taxon>
        <taxon>lamiids</taxon>
        <taxon>Boraginales</taxon>
        <taxon>Boraginaceae</taxon>
        <taxon>Boraginoideae</taxon>
        <taxon>Lithospermeae</taxon>
        <taxon>Lithospermum</taxon>
    </lineage>
</organism>
<dbReference type="SMART" id="SM00774">
    <property type="entry name" value="WRKY"/>
    <property type="match status" value="2"/>
</dbReference>
<feature type="region of interest" description="Disordered" evidence="7">
    <location>
        <begin position="260"/>
        <end position="281"/>
    </location>
</feature>
<comment type="subcellular location">
    <subcellularLocation>
        <location evidence="1">Nucleus</location>
    </subcellularLocation>
</comment>
<dbReference type="PANTHER" id="PTHR31221">
    <property type="entry name" value="WRKY TRANSCRIPTION FACTOR PROTEIN 1-RELATED"/>
    <property type="match status" value="1"/>
</dbReference>
<keyword evidence="5" id="KW-0804">Transcription</keyword>
<feature type="region of interest" description="Disordered" evidence="7">
    <location>
        <begin position="442"/>
        <end position="465"/>
    </location>
</feature>
<keyword evidence="3" id="KW-0805">Transcription regulation</keyword>
<evidence type="ECO:0000256" key="2">
    <source>
        <dbReference type="ARBA" id="ARBA00022737"/>
    </source>
</evidence>
<feature type="domain" description="WRKY" evidence="8">
    <location>
        <begin position="381"/>
        <end position="446"/>
    </location>
</feature>
<comment type="caution">
    <text evidence="9">The sequence shown here is derived from an EMBL/GenBank/DDBJ whole genome shotgun (WGS) entry which is preliminary data.</text>
</comment>
<dbReference type="PANTHER" id="PTHR31221:SF1">
    <property type="entry name" value="WRKY TRANSCRIPTION FACTOR 33-RELATED"/>
    <property type="match status" value="1"/>
</dbReference>
<proteinExistence type="predicted"/>
<keyword evidence="10" id="KW-1185">Reference proteome</keyword>
<feature type="region of interest" description="Disordered" evidence="7">
    <location>
        <begin position="194"/>
        <end position="217"/>
    </location>
</feature>
<dbReference type="InterPro" id="IPR003657">
    <property type="entry name" value="WRKY_dom"/>
</dbReference>
<sequence>MTESSGSIEAPSTFSFSTPYNMSSSFLDLLSSDDFPTSKSSFSERIAQRIGSVPKFKSLPPPTLPLSPPLLSPSSHFAIPPGLSPNEFLDSPLLHSSSHLLPSPTTGAFPYSSFNWKNNSSSNQSQQGVKDEEKNYSDFSFQTQTKSANITAQTNQAQLAWNYQEQANQDLQNDIVKSEFQTNYQKNGLIQSDFNQQNRSSLTLKEGRKSSDDGYNWRKYGQKQVKGSENPRSYYKCTFPNCPTKKKVERSIEGQITEIVYKGSHNHPKPQSTRRSSSLTSSVASSLALQTYNNDVQDQSYCSNGAGQVDSAVTAENSSVSIGDGDEFEQSSQNNKSGRGSDFDEDEPDSKRWKTEGDSEGISAPGNRTVREPRVVVQTTSDIDILDDGYRWRKYGQKVVKGNPNPRSYYKCTCPGCPVRKHVERASNDIRSVITTYEGKHNHDVPAARGSGNRLASSNPTNNVGMAIRPSPIPPRHQSNYTMPMQSIRPPTSQSQAPYTLEMLQPNNPGNNFAFRNSMGSFVNQAQDNEFSTAKEEPRDEMFFESMFC</sequence>
<evidence type="ECO:0000256" key="7">
    <source>
        <dbReference type="SAM" id="MobiDB-lite"/>
    </source>
</evidence>